<feature type="domain" description="Luciferase-like" evidence="2">
    <location>
        <begin position="28"/>
        <end position="325"/>
    </location>
</feature>
<dbReference type="PANTHER" id="PTHR30137:SF6">
    <property type="entry name" value="LUCIFERASE-LIKE MONOOXYGENASE"/>
    <property type="match status" value="1"/>
</dbReference>
<reference evidence="3 4" key="1">
    <citation type="submission" date="2020-08" db="EMBL/GenBank/DDBJ databases">
        <title>Sequencing the genomes of 1000 actinobacteria strains.</title>
        <authorList>
            <person name="Klenk H.-P."/>
        </authorList>
    </citation>
    <scope>NUCLEOTIDE SEQUENCE [LARGE SCALE GENOMIC DNA]</scope>
    <source>
        <strain evidence="3 4">DSM 40084</strain>
    </source>
</reference>
<dbReference type="Proteomes" id="UP000590647">
    <property type="component" value="Unassembled WGS sequence"/>
</dbReference>
<organism evidence="3 4">
    <name type="scientific">Streptomyces caelestis</name>
    <dbReference type="NCBI Taxonomy" id="36816"/>
    <lineage>
        <taxon>Bacteria</taxon>
        <taxon>Bacillati</taxon>
        <taxon>Actinomycetota</taxon>
        <taxon>Actinomycetes</taxon>
        <taxon>Kitasatosporales</taxon>
        <taxon>Streptomycetaceae</taxon>
        <taxon>Streptomyces</taxon>
    </lineage>
</organism>
<protein>
    <submittedName>
        <fullName evidence="3">Luciferase family oxidoreductase group 1</fullName>
    </submittedName>
</protein>
<dbReference type="SUPFAM" id="SSF51679">
    <property type="entry name" value="Bacterial luciferase-like"/>
    <property type="match status" value="1"/>
</dbReference>
<accession>A0A7W9GZ38</accession>
<gene>
    <name evidence="3" type="ORF">HDA41_000631</name>
</gene>
<dbReference type="RefSeq" id="WP_184980401.1">
    <property type="nucleotide sequence ID" value="NZ_JACHNE010000001.1"/>
</dbReference>
<evidence type="ECO:0000313" key="4">
    <source>
        <dbReference type="Proteomes" id="UP000590647"/>
    </source>
</evidence>
<dbReference type="FunFam" id="3.20.20.30:FF:000002">
    <property type="entry name" value="LLM class flavin-dependent oxidoreductase"/>
    <property type="match status" value="1"/>
</dbReference>
<dbReference type="CDD" id="cd00347">
    <property type="entry name" value="Flavin_utilizing_monoxygenases"/>
    <property type="match status" value="1"/>
</dbReference>
<keyword evidence="4" id="KW-1185">Reference proteome</keyword>
<dbReference type="Gene3D" id="3.20.20.30">
    <property type="entry name" value="Luciferase-like domain"/>
    <property type="match status" value="1"/>
</dbReference>
<dbReference type="PANTHER" id="PTHR30137">
    <property type="entry name" value="LUCIFERASE-LIKE MONOOXYGENASE"/>
    <property type="match status" value="1"/>
</dbReference>
<dbReference type="Pfam" id="PF00296">
    <property type="entry name" value="Bac_luciferase"/>
    <property type="match status" value="1"/>
</dbReference>
<dbReference type="InterPro" id="IPR019949">
    <property type="entry name" value="CmoO-like"/>
</dbReference>
<sequence length="366" mass="39478">MNDPIKGTARGTAPAPLSVLDTALAGHGISAADALSGSIALAELAEKRGFTRYWVTEHHSMPGVSSSSPAVLLARLTAHTTRLRLGAGGVMLPNHPPLIVAEQYGLLQALAPNRIDLGLGRAPGTNQATTAALRRGRSDDDDFPQQVIELLRFLDDDFPEEHPYRRRVYAVPGPGQDRENGLSQTSGRPSVWLLGSSGYSAQLAAHLGLPFAFAAHFSPDHVAAALQLYRDRFTPSAVLAEPYALASFAVMAADDENEALRQTRSYAHSMMRMLHGKSYLVPTPDEAAAYLYTAAEQHVLDRWTNSVLHGTPDQVTAHLNRLHETARPDEIMLASVGHTPQALLHSTQLIADAYDLPTTPMPASTR</sequence>
<dbReference type="NCBIfam" id="TIGR03558">
    <property type="entry name" value="oxido_grp_1"/>
    <property type="match status" value="1"/>
</dbReference>
<evidence type="ECO:0000256" key="1">
    <source>
        <dbReference type="ARBA" id="ARBA00007789"/>
    </source>
</evidence>
<comment type="caution">
    <text evidence="3">The sequence shown here is derived from an EMBL/GenBank/DDBJ whole genome shotgun (WGS) entry which is preliminary data.</text>
</comment>
<dbReference type="InterPro" id="IPR036661">
    <property type="entry name" value="Luciferase-like_sf"/>
</dbReference>
<name>A0A7W9GZ38_9ACTN</name>
<dbReference type="InterPro" id="IPR050766">
    <property type="entry name" value="Bact_Lucif_Oxidored"/>
</dbReference>
<dbReference type="AlphaFoldDB" id="A0A7W9GZ38"/>
<comment type="similarity">
    <text evidence="1">To bacterial alkanal monooxygenase alpha and beta chains.</text>
</comment>
<dbReference type="InterPro" id="IPR011251">
    <property type="entry name" value="Luciferase-like_dom"/>
</dbReference>
<evidence type="ECO:0000313" key="3">
    <source>
        <dbReference type="EMBL" id="MBB5792667.1"/>
    </source>
</evidence>
<proteinExistence type="predicted"/>
<dbReference type="GO" id="GO:0016705">
    <property type="term" value="F:oxidoreductase activity, acting on paired donors, with incorporation or reduction of molecular oxygen"/>
    <property type="evidence" value="ECO:0007669"/>
    <property type="project" value="InterPro"/>
</dbReference>
<dbReference type="EMBL" id="JACHNE010000001">
    <property type="protein sequence ID" value="MBB5792667.1"/>
    <property type="molecule type" value="Genomic_DNA"/>
</dbReference>
<evidence type="ECO:0000259" key="2">
    <source>
        <dbReference type="Pfam" id="PF00296"/>
    </source>
</evidence>
<dbReference type="GO" id="GO:0005829">
    <property type="term" value="C:cytosol"/>
    <property type="evidence" value="ECO:0007669"/>
    <property type="project" value="TreeGrafter"/>
</dbReference>